<comment type="caution">
    <text evidence="13">The sequence shown here is derived from an EMBL/GenBank/DDBJ whole genome shotgun (WGS) entry which is preliminary data.</text>
</comment>
<accession>A0A4U6D895</accession>
<evidence type="ECO:0000256" key="11">
    <source>
        <dbReference type="ARBA" id="ARBA00049091"/>
    </source>
</evidence>
<dbReference type="GO" id="GO:0045454">
    <property type="term" value="P:cell redox homeostasis"/>
    <property type="evidence" value="ECO:0007669"/>
    <property type="project" value="TreeGrafter"/>
</dbReference>
<keyword evidence="14" id="KW-1185">Reference proteome</keyword>
<reference evidence="13 14" key="1">
    <citation type="submission" date="2019-05" db="EMBL/GenBank/DDBJ databases">
        <title>Dyadobacter AR-3-8 sp. nov., isolated from arctic soil.</title>
        <authorList>
            <person name="Chaudhary D.K."/>
        </authorList>
    </citation>
    <scope>NUCLEOTIDE SEQUENCE [LARGE SCALE GENOMIC DNA]</scope>
    <source>
        <strain evidence="13 14">AR-3-8</strain>
    </source>
</reference>
<proteinExistence type="inferred from homology"/>
<dbReference type="GO" id="GO:0005737">
    <property type="term" value="C:cytoplasm"/>
    <property type="evidence" value="ECO:0007669"/>
    <property type="project" value="TreeGrafter"/>
</dbReference>
<dbReference type="Gene3D" id="3.40.30.10">
    <property type="entry name" value="Glutaredoxin"/>
    <property type="match status" value="1"/>
</dbReference>
<evidence type="ECO:0000256" key="8">
    <source>
        <dbReference type="ARBA" id="ARBA00032824"/>
    </source>
</evidence>
<feature type="domain" description="Thioredoxin" evidence="12">
    <location>
        <begin position="49"/>
        <end position="217"/>
    </location>
</feature>
<evidence type="ECO:0000256" key="3">
    <source>
        <dbReference type="ARBA" id="ARBA00022559"/>
    </source>
</evidence>
<evidence type="ECO:0000259" key="12">
    <source>
        <dbReference type="PROSITE" id="PS51352"/>
    </source>
</evidence>
<dbReference type="InterPro" id="IPR036249">
    <property type="entry name" value="Thioredoxin-like_sf"/>
</dbReference>
<evidence type="ECO:0000313" key="13">
    <source>
        <dbReference type="EMBL" id="TKT90364.1"/>
    </source>
</evidence>
<dbReference type="AlphaFoldDB" id="A0A4U6D895"/>
<comment type="catalytic activity">
    <reaction evidence="11">
        <text>a hydroperoxide + [thioredoxin]-dithiol = an alcohol + [thioredoxin]-disulfide + H2O</text>
        <dbReference type="Rhea" id="RHEA:62620"/>
        <dbReference type="Rhea" id="RHEA-COMP:10698"/>
        <dbReference type="Rhea" id="RHEA-COMP:10700"/>
        <dbReference type="ChEBI" id="CHEBI:15377"/>
        <dbReference type="ChEBI" id="CHEBI:29950"/>
        <dbReference type="ChEBI" id="CHEBI:30879"/>
        <dbReference type="ChEBI" id="CHEBI:35924"/>
        <dbReference type="ChEBI" id="CHEBI:50058"/>
        <dbReference type="EC" id="1.11.1.24"/>
    </reaction>
</comment>
<dbReference type="OrthoDB" id="9809746at2"/>
<evidence type="ECO:0000256" key="1">
    <source>
        <dbReference type="ARBA" id="ARBA00003330"/>
    </source>
</evidence>
<evidence type="ECO:0000256" key="7">
    <source>
        <dbReference type="ARBA" id="ARBA00023284"/>
    </source>
</evidence>
<dbReference type="InterPro" id="IPR000866">
    <property type="entry name" value="AhpC/TSA"/>
</dbReference>
<evidence type="ECO:0000256" key="10">
    <source>
        <dbReference type="ARBA" id="ARBA00042639"/>
    </source>
</evidence>
<keyword evidence="6" id="KW-1015">Disulfide bond</keyword>
<comment type="function">
    <text evidence="1">Thiol-specific peroxidase that catalyzes the reduction of hydrogen peroxide and organic hydroperoxides to water and alcohols, respectively. Plays a role in cell protection against oxidative stress by detoxifying peroxides and as sensor of hydrogen peroxide-mediated signaling events.</text>
</comment>
<dbReference type="EC" id="1.11.1.24" evidence="2"/>
<dbReference type="GO" id="GO:0008379">
    <property type="term" value="F:thioredoxin peroxidase activity"/>
    <property type="evidence" value="ECO:0007669"/>
    <property type="project" value="TreeGrafter"/>
</dbReference>
<evidence type="ECO:0000256" key="4">
    <source>
        <dbReference type="ARBA" id="ARBA00022862"/>
    </source>
</evidence>
<dbReference type="Pfam" id="PF00578">
    <property type="entry name" value="AhpC-TSA"/>
    <property type="match status" value="1"/>
</dbReference>
<sequence length="218" mass="24069">MILICPTVHPVSARPVPTKSHFISSWTEKDSTDLKSCTIPSYPQDISPLLNGETIPVLNLIDLAGKSVSLNEVVSKKPTILIFYRGGWCPYCSKQLSGIQLIEKDLNKMGYQVIATSTDSPENLTLTIDKQKLSYMLLSDADLHASKLFGIAFKAPADYDKILPEASAYKNTEKLLPVPSVFILDKKGKILFEYINPNITERISPELLKAAASALIKM</sequence>
<dbReference type="PANTHER" id="PTHR42801">
    <property type="entry name" value="THIOREDOXIN-DEPENDENT PEROXIDE REDUCTASE"/>
    <property type="match status" value="1"/>
</dbReference>
<gene>
    <name evidence="13" type="ORF">FDK13_21775</name>
</gene>
<dbReference type="Proteomes" id="UP000304900">
    <property type="component" value="Unassembled WGS sequence"/>
</dbReference>
<protein>
    <recommendedName>
        <fullName evidence="2">thioredoxin-dependent peroxiredoxin</fullName>
        <ecNumber evidence="2">1.11.1.24</ecNumber>
    </recommendedName>
    <alternativeName>
        <fullName evidence="8">Thioredoxin peroxidase</fullName>
    </alternativeName>
    <alternativeName>
        <fullName evidence="10">Thioredoxin-dependent peroxiredoxin Bcp</fullName>
    </alternativeName>
</protein>
<keyword evidence="5" id="KW-0560">Oxidoreductase</keyword>
<keyword evidence="7" id="KW-0676">Redox-active center</keyword>
<dbReference type="PROSITE" id="PS51352">
    <property type="entry name" value="THIOREDOXIN_2"/>
    <property type="match status" value="1"/>
</dbReference>
<dbReference type="InterPro" id="IPR050924">
    <property type="entry name" value="Peroxiredoxin_BCP/PrxQ"/>
</dbReference>
<dbReference type="CDD" id="cd02970">
    <property type="entry name" value="PRX_like2"/>
    <property type="match status" value="1"/>
</dbReference>
<dbReference type="RefSeq" id="WP_137342127.1">
    <property type="nucleotide sequence ID" value="NZ_BSQH01000004.1"/>
</dbReference>
<dbReference type="SUPFAM" id="SSF52833">
    <property type="entry name" value="Thioredoxin-like"/>
    <property type="match status" value="1"/>
</dbReference>
<organism evidence="13 14">
    <name type="scientific">Dyadobacter frigoris</name>
    <dbReference type="NCBI Taxonomy" id="2576211"/>
    <lineage>
        <taxon>Bacteria</taxon>
        <taxon>Pseudomonadati</taxon>
        <taxon>Bacteroidota</taxon>
        <taxon>Cytophagia</taxon>
        <taxon>Cytophagales</taxon>
        <taxon>Spirosomataceae</taxon>
        <taxon>Dyadobacter</taxon>
    </lineage>
</organism>
<keyword evidence="3" id="KW-0575">Peroxidase</keyword>
<dbReference type="GO" id="GO:0034599">
    <property type="term" value="P:cellular response to oxidative stress"/>
    <property type="evidence" value="ECO:0007669"/>
    <property type="project" value="TreeGrafter"/>
</dbReference>
<name>A0A4U6D895_9BACT</name>
<evidence type="ECO:0000313" key="14">
    <source>
        <dbReference type="Proteomes" id="UP000304900"/>
    </source>
</evidence>
<dbReference type="InterPro" id="IPR013766">
    <property type="entry name" value="Thioredoxin_domain"/>
</dbReference>
<dbReference type="PANTHER" id="PTHR42801:SF7">
    <property type="entry name" value="SLL1159 PROTEIN"/>
    <property type="match status" value="1"/>
</dbReference>
<comment type="similarity">
    <text evidence="9">Belongs to the peroxiredoxin family. BCP/PrxQ subfamily.</text>
</comment>
<evidence type="ECO:0000256" key="9">
    <source>
        <dbReference type="ARBA" id="ARBA00038489"/>
    </source>
</evidence>
<evidence type="ECO:0000256" key="6">
    <source>
        <dbReference type="ARBA" id="ARBA00023157"/>
    </source>
</evidence>
<evidence type="ECO:0000256" key="5">
    <source>
        <dbReference type="ARBA" id="ARBA00023002"/>
    </source>
</evidence>
<evidence type="ECO:0000256" key="2">
    <source>
        <dbReference type="ARBA" id="ARBA00013017"/>
    </source>
</evidence>
<keyword evidence="4" id="KW-0049">Antioxidant</keyword>
<dbReference type="EMBL" id="SZVO01000010">
    <property type="protein sequence ID" value="TKT90364.1"/>
    <property type="molecule type" value="Genomic_DNA"/>
</dbReference>